<dbReference type="Gene3D" id="3.10.105.10">
    <property type="entry name" value="Dipeptide-binding Protein, Domain 3"/>
    <property type="match status" value="1"/>
</dbReference>
<organism evidence="3 4">
    <name type="scientific">Bacillus badius</name>
    <dbReference type="NCBI Taxonomy" id="1455"/>
    <lineage>
        <taxon>Bacteria</taxon>
        <taxon>Bacillati</taxon>
        <taxon>Bacillota</taxon>
        <taxon>Bacilli</taxon>
        <taxon>Bacillales</taxon>
        <taxon>Bacillaceae</taxon>
        <taxon>Pseudobacillus</taxon>
    </lineage>
</organism>
<feature type="signal peptide" evidence="1">
    <location>
        <begin position="1"/>
        <end position="21"/>
    </location>
</feature>
<gene>
    <name evidence="3" type="ORF">SD77_1315</name>
</gene>
<dbReference type="PANTHER" id="PTHR30290">
    <property type="entry name" value="PERIPLASMIC BINDING COMPONENT OF ABC TRANSPORTER"/>
    <property type="match status" value="1"/>
</dbReference>
<dbReference type="InterPro" id="IPR030678">
    <property type="entry name" value="Peptide/Ni-bd"/>
</dbReference>
<dbReference type="PROSITE" id="PS51257">
    <property type="entry name" value="PROKAR_LIPOPROTEIN"/>
    <property type="match status" value="1"/>
</dbReference>
<sequence length="546" mass="61897">MKKRKYALFLALLLALSTFLAACGGGNGGGGDKAGGNGKEDNKKELKVNIKTEPFSMHPGLANDSTSGSVLRNTFEGLTRINKDDKPENAAAEKVDVSEDGKVYTFTIRDHKWSNGDPVTAQDFEYAWKWALDPKNQSQYAYQLYYLKNGQAANEGKAKIEDVGVKAKDEKTLEVTLENPTPYFLELTAFYTYLPVNSKVAQKNPNWYKNAGEDYVSNGPYVMDQWEHSDKIVLKKNDQYWDKDTVKLDKIDMLMINDVNTELSMFKKGELDWAGSPFSALPTDAMESLKADKTLNIKPIAGVYWYKFNTEAEPLNNVNIRKALAYVIDRKSIVEKISKGGQIPAMAAVPPSMFEENEKGYFKDHDVKTAKEYLEKGLKELGLKDASELPEITISYNTDEAHQKIAQAIQDTWKKELGVKTKLGNEEWAVYIEKLHSGDYMVGRMGWLGDFNDPINFLELFREKKGGNNDTNWENPEFKKLLVDSQKEMDPAKRSQMLKDAEKIFVDEMPVAPIYFYTNSWVQRDNLKDVVMSGLGDVQLKWAHFE</sequence>
<dbReference type="PIRSF" id="PIRSF002741">
    <property type="entry name" value="MppA"/>
    <property type="match status" value="1"/>
</dbReference>
<dbReference type="InterPro" id="IPR000914">
    <property type="entry name" value="SBP_5_dom"/>
</dbReference>
<dbReference type="InterPro" id="IPR039424">
    <property type="entry name" value="SBP_5"/>
</dbReference>
<dbReference type="EMBL" id="JXLP01000013">
    <property type="protein sequence ID" value="KIL77642.1"/>
    <property type="molecule type" value="Genomic_DNA"/>
</dbReference>
<comment type="caution">
    <text evidence="3">The sequence shown here is derived from an EMBL/GenBank/DDBJ whole genome shotgun (WGS) entry which is preliminary data.</text>
</comment>
<dbReference type="Pfam" id="PF00496">
    <property type="entry name" value="SBP_bac_5"/>
    <property type="match status" value="1"/>
</dbReference>
<dbReference type="Gene3D" id="3.90.76.10">
    <property type="entry name" value="Dipeptide-binding Protein, Domain 1"/>
    <property type="match status" value="1"/>
</dbReference>
<dbReference type="RefSeq" id="WP_041099216.1">
    <property type="nucleotide sequence ID" value="NZ_JARTHD010000041.1"/>
</dbReference>
<keyword evidence="1" id="KW-0732">Signal</keyword>
<dbReference type="CDD" id="cd08504">
    <property type="entry name" value="PBP2_OppA"/>
    <property type="match status" value="1"/>
</dbReference>
<evidence type="ECO:0000256" key="1">
    <source>
        <dbReference type="SAM" id="SignalP"/>
    </source>
</evidence>
<dbReference type="SUPFAM" id="SSF53850">
    <property type="entry name" value="Periplasmic binding protein-like II"/>
    <property type="match status" value="1"/>
</dbReference>
<evidence type="ECO:0000259" key="2">
    <source>
        <dbReference type="Pfam" id="PF00496"/>
    </source>
</evidence>
<dbReference type="Gene3D" id="3.40.190.10">
    <property type="entry name" value="Periplasmic binding protein-like II"/>
    <property type="match status" value="1"/>
</dbReference>
<evidence type="ECO:0000313" key="4">
    <source>
        <dbReference type="Proteomes" id="UP000031982"/>
    </source>
</evidence>
<accession>A0ABR5ASA9</accession>
<dbReference type="Proteomes" id="UP000031982">
    <property type="component" value="Unassembled WGS sequence"/>
</dbReference>
<dbReference type="PANTHER" id="PTHR30290:SF79">
    <property type="entry name" value="DIPEPTIDE-BINDING PROTEIN DPPE"/>
    <property type="match status" value="1"/>
</dbReference>
<proteinExistence type="predicted"/>
<protein>
    <submittedName>
        <fullName evidence="3">Oligopeptide ABC transporter, periplasmic oligopeptide-binding protein OppA</fullName>
    </submittedName>
</protein>
<keyword evidence="4" id="KW-1185">Reference proteome</keyword>
<reference evidence="3 4" key="1">
    <citation type="submission" date="2015-01" db="EMBL/GenBank/DDBJ databases">
        <title>Genome Assembly of Bacillus badius MTCC 1458.</title>
        <authorList>
            <person name="Verma A."/>
            <person name="Khatri I."/>
            <person name="Mual P."/>
            <person name="Subramanian S."/>
            <person name="Krishnamurthi S."/>
        </authorList>
    </citation>
    <scope>NUCLEOTIDE SEQUENCE [LARGE SCALE GENOMIC DNA]</scope>
    <source>
        <strain evidence="3 4">MTCC 1458</strain>
    </source>
</reference>
<name>A0ABR5ASA9_BACBA</name>
<evidence type="ECO:0000313" key="3">
    <source>
        <dbReference type="EMBL" id="KIL77642.1"/>
    </source>
</evidence>
<feature type="domain" description="Solute-binding protein family 5" evidence="2">
    <location>
        <begin position="86"/>
        <end position="468"/>
    </location>
</feature>
<feature type="chain" id="PRO_5046191230" evidence="1">
    <location>
        <begin position="22"/>
        <end position="546"/>
    </location>
</feature>